<reference evidence="1" key="1">
    <citation type="submission" date="2021-02" db="EMBL/GenBank/DDBJ databases">
        <authorList>
            <person name="Hu C."/>
        </authorList>
    </citation>
    <scope>NUCLEOTIDE SEQUENCE</scope>
    <source>
        <strain evidence="1">DT-10</strain>
    </source>
</reference>
<evidence type="ECO:0000313" key="1">
    <source>
        <dbReference type="EMBL" id="UCU85914.1"/>
    </source>
</evidence>
<accession>A0A8K1JYV6</accession>
<protein>
    <submittedName>
        <fullName evidence="1">Protein3</fullName>
    </submittedName>
</protein>
<name>A0A8K1JYV6_9VIRU</name>
<organism evidence="1">
    <name type="scientific">Alternaria solani chrysovirus 1</name>
    <dbReference type="NCBI Taxonomy" id="2870620"/>
    <lineage>
        <taxon>Viruses</taxon>
        <taxon>Riboviria</taxon>
        <taxon>Orthornavirae</taxon>
        <taxon>Duplornaviricota</taxon>
        <taxon>Chrymotiviricetes</taxon>
        <taxon>Ghabrivirales</taxon>
        <taxon>Alphatotivirineae</taxon>
        <taxon>Chrysoviridae</taxon>
        <taxon>Chrysovirus</taxon>
    </lineage>
</organism>
<sequence>MSNFNSVFEYMKDASSNLAHERVFSTSLLRGEGEVEIKDLVASEWKTLKTTEMNILSGMSCQMKFTRNRMVVDGLDMDFTAVGRGSTNLGQSELVNSERKTVRFDSDVDWMLSARMSKLIYSQRDSPDLASDSSLVGRITSACANLSSLELRGATISHALERITQKPDMKHMFAKMYLMLMDLNLAATSKSTTRRVVPRMPKCLANNVDDNRRLGAVMSSNVVVDADMLTGDEIELLALSALEYPSVKFCEDNVYNAIHMKADDLKILSSNNAVHMSRMNWVPDSLHRTIISLACKLDVVDDWFEVAGMMRGRPHLMREVMRRTQDRVVQMDICLSNSHNTAFGTGGRIKNIPKNYPGYLSTSVSLIADALLGQALHNGSSCLVEKVGGYGEMMCRGNPATDAMYQSLLREYGVSTMSMETNALLITWCQILEVPNFGWAMPIGWKEYITSLTDEMRNGNDVEFPQVLFDCAYIMMDDSAWGITRGWRGLGACTISDMENDKNLRDESIKKTAAFLWQMGVRKTRPKAFVNTAKTGEDRLSGREYKFLSGSEGGYTMKWLRYTVADDVGGRVDRTEEEASELIGTYFKGTRCCVMYTDTSGWVVKTFKGPEVPGVKESMGITDEGIFVPPEEDEDEEGDDMITPVMYGGSKVEKDKNVFKKLTAVYKPKVIITKKPEPAARVTIEPNSILAFNVNKVIGDGSCGIHAMVEGMKDRGMITETQKKDVFRELSTRTVSKSMHETDDLARVAMNVGCGLRVIDKASRVVHEYGTGDESNVLNLVRNGMHFDAAVIDTGGTERIMVSGVNRGEPTPEGGLAAMSEIMSAMPRRGELDEW</sequence>
<dbReference type="EMBL" id="MW656212">
    <property type="protein sequence ID" value="UCU85914.1"/>
    <property type="molecule type" value="Genomic_RNA"/>
</dbReference>
<proteinExistence type="predicted"/>